<dbReference type="GO" id="GO:0008194">
    <property type="term" value="F:UDP-glycosyltransferase activity"/>
    <property type="evidence" value="ECO:0007669"/>
    <property type="project" value="InterPro"/>
</dbReference>
<dbReference type="InterPro" id="IPR050271">
    <property type="entry name" value="UDP-glycosyltransferase"/>
</dbReference>
<name>A0A1B0CVU7_LUTLO</name>
<reference evidence="6" key="3">
    <citation type="submission" date="2020-05" db="UniProtKB">
        <authorList>
            <consortium name="EnsemblMetazoa"/>
        </authorList>
    </citation>
    <scope>IDENTIFICATION</scope>
    <source>
        <strain evidence="6">Jacobina</strain>
    </source>
</reference>
<comment type="similarity">
    <text evidence="1">Belongs to the UDP-glycosyltransferase family.</text>
</comment>
<evidence type="ECO:0000313" key="7">
    <source>
        <dbReference type="Proteomes" id="UP000092461"/>
    </source>
</evidence>
<evidence type="ECO:0000256" key="4">
    <source>
        <dbReference type="SAM" id="Phobius"/>
    </source>
</evidence>
<reference evidence="5" key="2">
    <citation type="journal article" date="2020" name="BMC">
        <title>Leishmania infection induces a limited differential gene expression in the sand fly midgut.</title>
        <authorList>
            <person name="Coutinho-Abreu I.V."/>
            <person name="Serafim T.D."/>
            <person name="Meneses C."/>
            <person name="Kamhawi S."/>
            <person name="Oliveira F."/>
            <person name="Valenzuela J.G."/>
        </authorList>
    </citation>
    <scope>NUCLEOTIDE SEQUENCE</scope>
    <source>
        <strain evidence="5">Jacobina</strain>
        <tissue evidence="5">Midgut</tissue>
    </source>
</reference>
<dbReference type="PANTHER" id="PTHR48043:SF159">
    <property type="entry name" value="EG:EG0003.4 PROTEIN-RELATED"/>
    <property type="match status" value="1"/>
</dbReference>
<organism evidence="6 7">
    <name type="scientific">Lutzomyia longipalpis</name>
    <name type="common">Sand fly</name>
    <dbReference type="NCBI Taxonomy" id="7200"/>
    <lineage>
        <taxon>Eukaryota</taxon>
        <taxon>Metazoa</taxon>
        <taxon>Ecdysozoa</taxon>
        <taxon>Arthropoda</taxon>
        <taxon>Hexapoda</taxon>
        <taxon>Insecta</taxon>
        <taxon>Pterygota</taxon>
        <taxon>Neoptera</taxon>
        <taxon>Endopterygota</taxon>
        <taxon>Diptera</taxon>
        <taxon>Nematocera</taxon>
        <taxon>Psychodoidea</taxon>
        <taxon>Psychodidae</taxon>
        <taxon>Lutzomyia</taxon>
        <taxon>Lutzomyia</taxon>
    </lineage>
</organism>
<dbReference type="AlphaFoldDB" id="A0A1B0CVU7"/>
<dbReference type="VEuPathDB" id="VectorBase:LLONM1_006304"/>
<protein>
    <submittedName>
        <fullName evidence="5">Putative udp-glucoronosyl and udp-glucosyl transferase</fullName>
    </submittedName>
</protein>
<keyword evidence="2" id="KW-0328">Glycosyltransferase</keyword>
<evidence type="ECO:0000256" key="1">
    <source>
        <dbReference type="ARBA" id="ARBA00009995"/>
    </source>
</evidence>
<evidence type="ECO:0000313" key="6">
    <source>
        <dbReference type="EnsemblMetazoa" id="LLOJ009132-PA"/>
    </source>
</evidence>
<dbReference type="CDD" id="cd03784">
    <property type="entry name" value="GT1_Gtf-like"/>
    <property type="match status" value="2"/>
</dbReference>
<dbReference type="FunFam" id="3.40.50.2000:FF:000021">
    <property type="entry name" value="UDP-glucuronosyltransferase"/>
    <property type="match status" value="2"/>
</dbReference>
<dbReference type="EnsemblMetazoa" id="LLOJ009132-RA">
    <property type="protein sequence ID" value="LLOJ009132-PA"/>
    <property type="gene ID" value="LLOJ009132"/>
</dbReference>
<keyword evidence="4" id="KW-0812">Transmembrane</keyword>
<dbReference type="EMBL" id="AJWK01031287">
    <property type="status" value="NOT_ANNOTATED_CDS"/>
    <property type="molecule type" value="Genomic_DNA"/>
</dbReference>
<dbReference type="EMBL" id="AJWK01031288">
    <property type="status" value="NOT_ANNOTATED_CDS"/>
    <property type="molecule type" value="Genomic_DNA"/>
</dbReference>
<sequence length="998" mass="113624">MPLEDIHLQCIRFENILIGIPENVFNPPDCSIKRLLGLISEKLAPDHGVFLVLWICNHFQNCCFEGFLLHISNIVFKGHASLDSSDSVLKTESSPTSGERSFLRAQGSHFDRLVCSDEAQKLSDRGLASHSHHIFMRVVNEALAAQGHNVTSISADVEAKPVANLTYLHNERVYSELYQGTESDGNMNLMDFGSAGNIATILEVEEYYLNTLKGIKKSSGYRQLLNYPDDFHFDLVIYDNMAYPLLLAFHHKFHNPPLITITAFNGISPTISLLGSSYYPSYIPFFFGSGFKETFIGRVENFFICFFDYFYRNYVILPKIHSMVNEDFPGLPHLNDLERQARLSMINYSPAVHDPEPMLPNVVPIAGMHMQKIKPLPAEFQEILDGAKGGLILFSLGTNVKSWMLGDEIIQKFIEAFRKVPQYTILWKFDSEKIPNMPKNVIIKRWIPQNDVLAHPNTKLFMSHCGLLSTLESTWHGVPILGFPVFLDQFMNSAQVIKAGLAERIFIKSFTSDELQKVISKMMTETKYRDNAKTRSRLFKDQPQPPLERTLWWIDFILRNPDVEFLRSKSRFLDIFTLHSVDVIAFYVVSILLVVLVLLKISCLICRAFKLSPKSESLASPSHHAFIRVINEALAAQGHNVTSISADVEAKPVANLTYLHNDKVYEHLYSGSEDWNIMDFSSAGTIGTIKSVEEYHLNMLDGIRKSAGYHQLLAYPDDFHFDLYVALPKIYSTIKDDFPGLPALDELELQTLLALVNYSPAVHDPEPMLPNVVPIGGLHIKQAKNLPEEYQKVLNNASKGLILFSMGTNIKSRMLGEERIGKIIEAFRKLPQFTFLWKFEDENIPNLPENVLVRKWMPQNDILAHPNTKLFMSHCGLMSTLESSWHGVPILALPVLLDQFTNANQLVKTGVAERINLNSFTSDELQKIILKMMSDTKYQENAKTRSRLFQDQPQTPLERALWWINFVLRNPDVEFLQSKSRFLNVLTLHSVDVIAFYI</sequence>
<feature type="transmembrane region" description="Helical" evidence="4">
    <location>
        <begin position="584"/>
        <end position="606"/>
    </location>
</feature>
<dbReference type="Proteomes" id="UP000092461">
    <property type="component" value="Unassembled WGS sequence"/>
</dbReference>
<dbReference type="EMBL" id="GITU01009859">
    <property type="protein sequence ID" value="MBC1178562.1"/>
    <property type="molecule type" value="Transcribed_RNA"/>
</dbReference>
<dbReference type="VEuPathDB" id="VectorBase:LLONM1_000844"/>
<reference evidence="7" key="1">
    <citation type="submission" date="2012-05" db="EMBL/GenBank/DDBJ databases">
        <title>Whole Genome Assembly of Lutzomyia longipalpis.</title>
        <authorList>
            <person name="Richards S."/>
            <person name="Qu C."/>
            <person name="Dillon R."/>
            <person name="Worley K."/>
            <person name="Scherer S."/>
            <person name="Batterton M."/>
            <person name="Taylor A."/>
            <person name="Hawes A."/>
            <person name="Hernandez B."/>
            <person name="Kovar C."/>
            <person name="Mandapat C."/>
            <person name="Pham C."/>
            <person name="Qu C."/>
            <person name="Jing C."/>
            <person name="Bess C."/>
            <person name="Bandaranaike D."/>
            <person name="Ngo D."/>
            <person name="Ongeri F."/>
            <person name="Arias F."/>
            <person name="Lara F."/>
            <person name="Weissenberger G."/>
            <person name="Kamau G."/>
            <person name="Han H."/>
            <person name="Shen H."/>
            <person name="Dinh H."/>
            <person name="Khalil I."/>
            <person name="Jones J."/>
            <person name="Shafer J."/>
            <person name="Jayaseelan J."/>
            <person name="Quiroz J."/>
            <person name="Blankenburg K."/>
            <person name="Nguyen L."/>
            <person name="Jackson L."/>
            <person name="Francisco L."/>
            <person name="Tang L.-Y."/>
            <person name="Pu L.-L."/>
            <person name="Perales L."/>
            <person name="Lorensuhewa L."/>
            <person name="Munidasa M."/>
            <person name="Coyle M."/>
            <person name="Taylor M."/>
            <person name="Puazo M."/>
            <person name="Firestine M."/>
            <person name="Scheel M."/>
            <person name="Javaid M."/>
            <person name="Wang M."/>
            <person name="Li M."/>
            <person name="Tabassum N."/>
            <person name="Saada N."/>
            <person name="Osuji N."/>
            <person name="Aqrawi P."/>
            <person name="Fu Q."/>
            <person name="Thornton R."/>
            <person name="Raj R."/>
            <person name="Goodspeed R."/>
            <person name="Mata R."/>
            <person name="Najjar R."/>
            <person name="Gubbala S."/>
            <person name="Lee S."/>
            <person name="Denson S."/>
            <person name="Patil S."/>
            <person name="Macmil S."/>
            <person name="Qi S."/>
            <person name="Matskevitch T."/>
            <person name="Palculict T."/>
            <person name="Mathew T."/>
            <person name="Vee V."/>
            <person name="Velamala V."/>
            <person name="Korchina V."/>
            <person name="Cai W."/>
            <person name="Liu W."/>
            <person name="Dai W."/>
            <person name="Zou X."/>
            <person name="Zhu Y."/>
            <person name="Zhang Y."/>
            <person name="Wu Y.-Q."/>
            <person name="Xin Y."/>
            <person name="Nazarath L."/>
            <person name="Kovar C."/>
            <person name="Han Y."/>
            <person name="Muzny D."/>
            <person name="Gibbs R."/>
        </authorList>
    </citation>
    <scope>NUCLEOTIDE SEQUENCE [LARGE SCALE GENOMIC DNA]</scope>
    <source>
        <strain evidence="7">Jacobina</strain>
    </source>
</reference>
<keyword evidence="4" id="KW-1133">Transmembrane helix</keyword>
<dbReference type="InterPro" id="IPR002213">
    <property type="entry name" value="UDP_glucos_trans"/>
</dbReference>
<evidence type="ECO:0000256" key="2">
    <source>
        <dbReference type="ARBA" id="ARBA00022676"/>
    </source>
</evidence>
<dbReference type="VEuPathDB" id="VectorBase:LLOJ009132"/>
<dbReference type="Pfam" id="PF00201">
    <property type="entry name" value="UDPGT"/>
    <property type="match status" value="2"/>
</dbReference>
<dbReference type="SUPFAM" id="SSF53756">
    <property type="entry name" value="UDP-Glycosyltransferase/glycogen phosphorylase"/>
    <property type="match status" value="2"/>
</dbReference>
<evidence type="ECO:0000256" key="3">
    <source>
        <dbReference type="ARBA" id="ARBA00022679"/>
    </source>
</evidence>
<dbReference type="PANTHER" id="PTHR48043">
    <property type="entry name" value="EG:EG0003.4 PROTEIN-RELATED"/>
    <property type="match status" value="1"/>
</dbReference>
<accession>A0A1B0CVU7</accession>
<proteinExistence type="inferred from homology"/>
<evidence type="ECO:0000313" key="5">
    <source>
        <dbReference type="EMBL" id="MBC1178562.1"/>
    </source>
</evidence>
<dbReference type="Gene3D" id="3.40.50.2000">
    <property type="entry name" value="Glycogen Phosphorylase B"/>
    <property type="match status" value="2"/>
</dbReference>
<keyword evidence="4" id="KW-0472">Membrane</keyword>
<keyword evidence="3 5" id="KW-0808">Transferase</keyword>
<keyword evidence="7" id="KW-1185">Reference proteome</keyword>